<dbReference type="SUPFAM" id="SSF48726">
    <property type="entry name" value="Immunoglobulin"/>
    <property type="match status" value="3"/>
</dbReference>
<accession>A0A673JCL1</accession>
<dbReference type="PROSITE" id="PS50835">
    <property type="entry name" value="IG_LIKE"/>
    <property type="match status" value="3"/>
</dbReference>
<proteinExistence type="predicted"/>
<name>A0A673JCL1_9TELE</name>
<dbReference type="GO" id="GO:0005737">
    <property type="term" value="C:cytoplasm"/>
    <property type="evidence" value="ECO:0007669"/>
    <property type="project" value="UniProtKB-SubCell"/>
</dbReference>
<dbReference type="GO" id="GO:0045989">
    <property type="term" value="P:positive regulation of striated muscle contraction"/>
    <property type="evidence" value="ECO:0007669"/>
    <property type="project" value="UniProtKB-ARBA"/>
</dbReference>
<dbReference type="Gene3D" id="2.60.40.10">
    <property type="entry name" value="Immunoglobulins"/>
    <property type="match status" value="3"/>
</dbReference>
<evidence type="ECO:0000256" key="3">
    <source>
        <dbReference type="ARBA" id="ARBA00023319"/>
    </source>
</evidence>
<dbReference type="InterPro" id="IPR013098">
    <property type="entry name" value="Ig_I-set"/>
</dbReference>
<dbReference type="InterPro" id="IPR013783">
    <property type="entry name" value="Ig-like_fold"/>
</dbReference>
<dbReference type="CDD" id="cd00096">
    <property type="entry name" value="Ig"/>
    <property type="match status" value="1"/>
</dbReference>
<dbReference type="SMART" id="SM00409">
    <property type="entry name" value="IG"/>
    <property type="match status" value="3"/>
</dbReference>
<sequence length="289" mass="31631">NYVSIGFPTTNKLLFFVTKFSSAIATFGNTAKFTVIVSGFPKPVIQWYHNGQLIKSSAFYTFVQEKEEHTLVITNITKELEGEYSCNASNRFGKSTCTSYLHVKHIEDAGGKLVKLEGRVSGSQPLSVSWYKDNREINTSDIYDISFKSSTAVMCLKNATVTDSGVYTCSASNEAGTASFKVVVNITAQVKMLTLPPTFDIPLKPVTVSEGERLNLSCHVCGSPPMKIQWMKDRREVTSSARTKTIFVDGTATLEINQTSKTDAGDYLCKATNSAGSEFSKAKVTIKGN</sequence>
<dbReference type="SMART" id="SM00408">
    <property type="entry name" value="IGc2"/>
    <property type="match status" value="3"/>
</dbReference>
<dbReference type="FunFam" id="2.60.40.10:FF:000107">
    <property type="entry name" value="Myosin, light chain kinase a"/>
    <property type="match status" value="2"/>
</dbReference>
<dbReference type="AlphaFoldDB" id="A0A673JCL1"/>
<keyword evidence="6" id="KW-1185">Reference proteome</keyword>
<feature type="domain" description="Ig-like" evidence="4">
    <location>
        <begin position="111"/>
        <end position="187"/>
    </location>
</feature>
<keyword evidence="2" id="KW-0963">Cytoplasm</keyword>
<feature type="domain" description="Ig-like" evidence="4">
    <location>
        <begin position="196"/>
        <end position="285"/>
    </location>
</feature>
<dbReference type="InterPro" id="IPR036179">
    <property type="entry name" value="Ig-like_dom_sf"/>
</dbReference>
<dbReference type="Pfam" id="PF07679">
    <property type="entry name" value="I-set"/>
    <property type="match status" value="3"/>
</dbReference>
<evidence type="ECO:0000313" key="5">
    <source>
        <dbReference type="Ensembl" id="ENSSRHP00000050693.1"/>
    </source>
</evidence>
<dbReference type="GO" id="GO:0003007">
    <property type="term" value="P:heart morphogenesis"/>
    <property type="evidence" value="ECO:0007669"/>
    <property type="project" value="UniProtKB-ARBA"/>
</dbReference>
<dbReference type="Proteomes" id="UP000472270">
    <property type="component" value="Unassembled WGS sequence"/>
</dbReference>
<evidence type="ECO:0000256" key="2">
    <source>
        <dbReference type="ARBA" id="ARBA00022490"/>
    </source>
</evidence>
<dbReference type="GO" id="GO:0060298">
    <property type="term" value="P:positive regulation of sarcomere organization"/>
    <property type="evidence" value="ECO:0007669"/>
    <property type="project" value="UniProtKB-ARBA"/>
</dbReference>
<keyword evidence="3" id="KW-0393">Immunoglobulin domain</keyword>
<evidence type="ECO:0000256" key="1">
    <source>
        <dbReference type="ARBA" id="ARBA00004496"/>
    </source>
</evidence>
<protein>
    <recommendedName>
        <fullName evidence="4">Ig-like domain-containing protein</fullName>
    </recommendedName>
</protein>
<dbReference type="InterPro" id="IPR003599">
    <property type="entry name" value="Ig_sub"/>
</dbReference>
<reference evidence="5" key="2">
    <citation type="submission" date="2025-09" db="UniProtKB">
        <authorList>
            <consortium name="Ensembl"/>
        </authorList>
    </citation>
    <scope>IDENTIFICATION</scope>
</reference>
<evidence type="ECO:0000259" key="4">
    <source>
        <dbReference type="PROSITE" id="PS50835"/>
    </source>
</evidence>
<comment type="subcellular location">
    <subcellularLocation>
        <location evidence="1">Cytoplasm</location>
    </subcellularLocation>
</comment>
<dbReference type="PANTHER" id="PTHR47633">
    <property type="entry name" value="IMMUNOGLOBULIN"/>
    <property type="match status" value="1"/>
</dbReference>
<dbReference type="FunFam" id="2.60.40.10:FF:000425">
    <property type="entry name" value="Myosin light chain kinase"/>
    <property type="match status" value="1"/>
</dbReference>
<dbReference type="GO" id="GO:0055013">
    <property type="term" value="P:cardiac muscle cell development"/>
    <property type="evidence" value="ECO:0007669"/>
    <property type="project" value="UniProtKB-ARBA"/>
</dbReference>
<dbReference type="InterPro" id="IPR007110">
    <property type="entry name" value="Ig-like_dom"/>
</dbReference>
<evidence type="ECO:0000313" key="6">
    <source>
        <dbReference type="Proteomes" id="UP000472270"/>
    </source>
</evidence>
<dbReference type="InterPro" id="IPR003598">
    <property type="entry name" value="Ig_sub2"/>
</dbReference>
<feature type="domain" description="Ig-like" evidence="4">
    <location>
        <begin position="8"/>
        <end position="104"/>
    </location>
</feature>
<reference evidence="5" key="1">
    <citation type="submission" date="2025-08" db="UniProtKB">
        <authorList>
            <consortium name="Ensembl"/>
        </authorList>
    </citation>
    <scope>IDENTIFICATION</scope>
</reference>
<organism evidence="5 6">
    <name type="scientific">Sinocyclocheilus rhinocerous</name>
    <dbReference type="NCBI Taxonomy" id="307959"/>
    <lineage>
        <taxon>Eukaryota</taxon>
        <taxon>Metazoa</taxon>
        <taxon>Chordata</taxon>
        <taxon>Craniata</taxon>
        <taxon>Vertebrata</taxon>
        <taxon>Euteleostomi</taxon>
        <taxon>Actinopterygii</taxon>
        <taxon>Neopterygii</taxon>
        <taxon>Teleostei</taxon>
        <taxon>Ostariophysi</taxon>
        <taxon>Cypriniformes</taxon>
        <taxon>Cyprinidae</taxon>
        <taxon>Cyprininae</taxon>
        <taxon>Sinocyclocheilus</taxon>
    </lineage>
</organism>
<dbReference type="Ensembl" id="ENSSRHT00000052124.1">
    <property type="protein sequence ID" value="ENSSRHP00000050693.1"/>
    <property type="gene ID" value="ENSSRHG00000025538.1"/>
</dbReference>